<gene>
    <name evidence="2" type="ORF">ACFOLG_12315</name>
</gene>
<evidence type="ECO:0000256" key="1">
    <source>
        <dbReference type="SAM" id="SignalP"/>
    </source>
</evidence>
<evidence type="ECO:0000313" key="2">
    <source>
        <dbReference type="EMBL" id="MFC3532960.1"/>
    </source>
</evidence>
<feature type="chain" id="PRO_5046398472" evidence="1">
    <location>
        <begin position="22"/>
        <end position="169"/>
    </location>
</feature>
<comment type="caution">
    <text evidence="2">The sequence shown here is derived from an EMBL/GenBank/DDBJ whole genome shotgun (WGS) entry which is preliminary data.</text>
</comment>
<protein>
    <submittedName>
        <fullName evidence="2">Uncharacterized protein</fullName>
    </submittedName>
</protein>
<evidence type="ECO:0000313" key="3">
    <source>
        <dbReference type="Proteomes" id="UP001595741"/>
    </source>
</evidence>
<dbReference type="Proteomes" id="UP001595741">
    <property type="component" value="Unassembled WGS sequence"/>
</dbReference>
<keyword evidence="1" id="KW-0732">Signal</keyword>
<proteinExistence type="predicted"/>
<accession>A0ABV7RJY3</accession>
<feature type="signal peptide" evidence="1">
    <location>
        <begin position="1"/>
        <end position="21"/>
    </location>
</feature>
<keyword evidence="3" id="KW-1185">Reference proteome</keyword>
<reference evidence="3" key="1">
    <citation type="journal article" date="2019" name="Int. J. Syst. Evol. Microbiol.">
        <title>The Global Catalogue of Microorganisms (GCM) 10K type strain sequencing project: providing services to taxonomists for standard genome sequencing and annotation.</title>
        <authorList>
            <consortium name="The Broad Institute Genomics Platform"/>
            <consortium name="The Broad Institute Genome Sequencing Center for Infectious Disease"/>
            <person name="Wu L."/>
            <person name="Ma J."/>
        </authorList>
    </citation>
    <scope>NUCLEOTIDE SEQUENCE [LARGE SCALE GENOMIC DNA]</scope>
    <source>
        <strain evidence="3">KCTC 42742</strain>
    </source>
</reference>
<dbReference type="PROSITE" id="PS51257">
    <property type="entry name" value="PROKAR_LIPOPROTEIN"/>
    <property type="match status" value="1"/>
</dbReference>
<dbReference type="RefSeq" id="WP_386092189.1">
    <property type="nucleotide sequence ID" value="NZ_JBHRXN010000031.1"/>
</dbReference>
<dbReference type="EMBL" id="JBHRXN010000031">
    <property type="protein sequence ID" value="MFC3532960.1"/>
    <property type="molecule type" value="Genomic_DNA"/>
</dbReference>
<sequence length="169" mass="18343">MQKAISWWLFLMLACARTGEAACWKLRMGSEFPAYDGRCVSASASKIVATLGGWPALAQRVGYANAAGGRDDDYFTPRCGACPGYVCSVGSSGSPRNWPVLVVNARFDKLVKGVTRPGLTVKPMMDKVEDGVGGKCRQLGYFIQKEGPQLAGCCWLPLPNRRGQKSRYV</sequence>
<name>A0ABV7RJY3_9NEIS</name>
<organism evidence="2 3">
    <name type="scientific">Vogesella facilis</name>
    <dbReference type="NCBI Taxonomy" id="1655232"/>
    <lineage>
        <taxon>Bacteria</taxon>
        <taxon>Pseudomonadati</taxon>
        <taxon>Pseudomonadota</taxon>
        <taxon>Betaproteobacteria</taxon>
        <taxon>Neisseriales</taxon>
        <taxon>Chromobacteriaceae</taxon>
        <taxon>Vogesella</taxon>
    </lineage>
</organism>